<evidence type="ECO:0000313" key="3">
    <source>
        <dbReference type="Proteomes" id="UP000006352"/>
    </source>
</evidence>
<proteinExistence type="predicted"/>
<keyword evidence="3" id="KW-1185">Reference proteome</keyword>
<gene>
    <name evidence="2" type="ORF">FIBRA_01589</name>
</gene>
<evidence type="ECO:0000313" key="2">
    <source>
        <dbReference type="EMBL" id="CCL99571.1"/>
    </source>
</evidence>
<dbReference type="RefSeq" id="XP_012178854.1">
    <property type="nucleotide sequence ID" value="XM_012323464.1"/>
</dbReference>
<evidence type="ECO:0000256" key="1">
    <source>
        <dbReference type="SAM" id="MobiDB-lite"/>
    </source>
</evidence>
<dbReference type="AlphaFoldDB" id="J4I8K5"/>
<dbReference type="InParanoid" id="J4I8K5"/>
<feature type="region of interest" description="Disordered" evidence="1">
    <location>
        <begin position="1"/>
        <end position="54"/>
    </location>
</feature>
<dbReference type="Proteomes" id="UP000006352">
    <property type="component" value="Unassembled WGS sequence"/>
</dbReference>
<dbReference type="HOGENOM" id="CLU_046170_0_0_1"/>
<feature type="compositionally biased region" description="Basic and acidic residues" evidence="1">
    <location>
        <begin position="27"/>
        <end position="36"/>
    </location>
</feature>
<dbReference type="GeneID" id="24094482"/>
<dbReference type="EMBL" id="HE796942">
    <property type="protein sequence ID" value="CCL99571.1"/>
    <property type="molecule type" value="Genomic_DNA"/>
</dbReference>
<reference evidence="2 3" key="1">
    <citation type="journal article" date="2012" name="Appl. Environ. Microbiol.">
        <title>Short-read sequencing for genomic analysis of the brown rot fungus Fibroporia radiculosa.</title>
        <authorList>
            <person name="Tang J.D."/>
            <person name="Perkins A.D."/>
            <person name="Sonstegard T.S."/>
            <person name="Schroeder S.G."/>
            <person name="Burgess S.C."/>
            <person name="Diehl S.V."/>
        </authorList>
    </citation>
    <scope>NUCLEOTIDE SEQUENCE [LARGE SCALE GENOMIC DNA]</scope>
    <source>
        <strain evidence="2 3">TFFH 294</strain>
    </source>
</reference>
<name>J4I8K5_9APHY</name>
<sequence>MIIEEDSPLATLPNGYDKTEPNGVDENTPHESHESLGEEPAVDPDSLPPAHNPTVAFLIPFPQALRPPSKKNKKVPPFMMYAPLAAPLPPKAEGEKEGITTKAARRWQKEEKEAREKGTGFKAKAVKLISKGMSATKNSRIEFLVRTPNKKKLKELRFVYPASWPADNVQQEFTEQVKSAKKGAIMNGVIATSLAPFALAFDTLTFIPGPFEITAVWSASSWTGAARASGIAKRITSSELPISFSPDPQLEFLRYRLHQLCWEVAKRGTVNTATWNDTQTIKRGPELASVVLEVVREFGEDMNDLEMNKSLIAKDLDRCMRKAAKEWAKAAT</sequence>
<organism evidence="2 3">
    <name type="scientific">Fibroporia radiculosa</name>
    <dbReference type="NCBI Taxonomy" id="599839"/>
    <lineage>
        <taxon>Eukaryota</taxon>
        <taxon>Fungi</taxon>
        <taxon>Dikarya</taxon>
        <taxon>Basidiomycota</taxon>
        <taxon>Agaricomycotina</taxon>
        <taxon>Agaricomycetes</taxon>
        <taxon>Polyporales</taxon>
        <taxon>Fibroporiaceae</taxon>
        <taxon>Fibroporia</taxon>
    </lineage>
</organism>
<accession>J4I8K5</accession>
<protein>
    <submittedName>
        <fullName evidence="2">Uncharacterized protein</fullName>
    </submittedName>
</protein>
<dbReference type="OrthoDB" id="3189033at2759"/>